<reference evidence="1" key="1">
    <citation type="submission" date="2022-07" db="EMBL/GenBank/DDBJ databases">
        <title>Draft genome of Pseudomonas carnis strain LP isolated from cheese.</title>
        <authorList>
            <person name="Wolfe B.E."/>
        </authorList>
    </citation>
    <scope>NUCLEOTIDE SEQUENCE</scope>
    <source>
        <strain evidence="1">LP</strain>
    </source>
</reference>
<proteinExistence type="predicted"/>
<gene>
    <name evidence="1" type="ORF">NMG11_18940</name>
</gene>
<comment type="caution">
    <text evidence="1">The sequence shown here is derived from an EMBL/GenBank/DDBJ whole genome shotgun (WGS) entry which is preliminary data.</text>
</comment>
<dbReference type="InterPro" id="IPR011010">
    <property type="entry name" value="DNA_brk_join_enz"/>
</dbReference>
<dbReference type="Proteomes" id="UP001150614">
    <property type="component" value="Unassembled WGS sequence"/>
</dbReference>
<accession>A0ABT5RIU6</accession>
<dbReference type="RefSeq" id="WP_274128227.1">
    <property type="nucleotide sequence ID" value="NZ_JANCLL010000023.1"/>
</dbReference>
<evidence type="ECO:0000313" key="2">
    <source>
        <dbReference type="Proteomes" id="UP001150614"/>
    </source>
</evidence>
<protein>
    <recommendedName>
        <fullName evidence="3">Integrase</fullName>
    </recommendedName>
</protein>
<dbReference type="SUPFAM" id="SSF56349">
    <property type="entry name" value="DNA breaking-rejoining enzymes"/>
    <property type="match status" value="2"/>
</dbReference>
<dbReference type="EMBL" id="JANCLL010000023">
    <property type="protein sequence ID" value="MDD1945902.1"/>
    <property type="molecule type" value="Genomic_DNA"/>
</dbReference>
<keyword evidence="2" id="KW-1185">Reference proteome</keyword>
<sequence>MSESLLMLEVPIALHELTTSVSKVLSPEINVFSDDWDILDWVKRPGNLTVLTLRFDRLKNNALRMVAKIYIAAKRVQVGIADGGAFAIIEALVRLDSVIGDKTIAQINLLDFIAVENTYIERGIVGKVSSLSNLQAFSKWLQMRLGLRILYTAPKSRLEYGRHGSESGRQKKLLPTEVLRDIVALVNHPELELRDKFFINALLINIALGCRINELACLPLECLIKLQGRWAFKVFPEKGGTLLYRPFPQEMYPAVKAAVTFIAKTTMEGRHIVKQLRSAPRLDWKKILSSDQSLRYFSKKFASEWTKEHRLFTPKGSYYFSTGQFVDAIGLLERFKKPSKAAAYLCTTTRVFNRLLNNQIAMSQKVYLYEKSWDELAPVTCEVENWQRKLRMHPHSITAKCMEKNCGVTVSARSWMREVVRGVFDDALLCQLQDKVYPFERDFKYEEEFYCSISPTIRANSKTLLEPEDSLFVISRNLLTYSKSVRSNEFRKVSDGMFISWLGGTSAQGGSLFRKFDILDPRTGTVAEFTWHDIRHWLNTVYKQGGLSDAQVNIILGRADYAQAQIYDHTSALSRSLILQDMMQRVREDKAVGLIQTTFNNLKIADRKAAEDYLTAAIRVINPMPHGGCAHNLALKPCQNHLSCLAKGGDGKPCEVLIVDSQNEKQRSEIQRIAHDASLIRVHIVNAGGESSPQYKHFESVEQSANFLLTEIFKKSNH</sequence>
<evidence type="ECO:0008006" key="3">
    <source>
        <dbReference type="Google" id="ProtNLM"/>
    </source>
</evidence>
<organism evidence="1 2">
    <name type="scientific">Pseudomonas carnis</name>
    <dbReference type="NCBI Taxonomy" id="2487355"/>
    <lineage>
        <taxon>Bacteria</taxon>
        <taxon>Pseudomonadati</taxon>
        <taxon>Pseudomonadota</taxon>
        <taxon>Gammaproteobacteria</taxon>
        <taxon>Pseudomonadales</taxon>
        <taxon>Pseudomonadaceae</taxon>
        <taxon>Pseudomonas</taxon>
    </lineage>
</organism>
<evidence type="ECO:0000313" key="1">
    <source>
        <dbReference type="EMBL" id="MDD1945902.1"/>
    </source>
</evidence>
<name>A0ABT5RIU6_9PSED</name>